<keyword evidence="3" id="KW-1185">Reference proteome</keyword>
<evidence type="ECO:0000259" key="1">
    <source>
        <dbReference type="Pfam" id="PF10328"/>
    </source>
</evidence>
<name>A0A8R1HN41_CAEJA</name>
<proteinExistence type="predicted"/>
<reference evidence="2" key="2">
    <citation type="submission" date="2022-06" db="UniProtKB">
        <authorList>
            <consortium name="EnsemblMetazoa"/>
        </authorList>
    </citation>
    <scope>IDENTIFICATION</scope>
    <source>
        <strain evidence="2">DF5081</strain>
    </source>
</reference>
<reference evidence="3" key="1">
    <citation type="submission" date="2010-08" db="EMBL/GenBank/DDBJ databases">
        <authorList>
            <consortium name="Caenorhabditis japonica Sequencing Consortium"/>
            <person name="Wilson R.K."/>
        </authorList>
    </citation>
    <scope>NUCLEOTIDE SEQUENCE [LARGE SCALE GENOMIC DNA]</scope>
    <source>
        <strain evidence="3">DF5081</strain>
    </source>
</reference>
<dbReference type="EnsemblMetazoa" id="CJA02436a.1">
    <property type="protein sequence ID" value="CJA02436a.1"/>
    <property type="gene ID" value="WBGene00121640"/>
</dbReference>
<dbReference type="AlphaFoldDB" id="A0A8R1HN41"/>
<dbReference type="PANTHER" id="PTHR47754:SF3">
    <property type="entry name" value="7TM GPCR SERPENTINE RECEPTOR CLASS X (SRX) DOMAIN-CONTAINING PROTEIN"/>
    <property type="match status" value="1"/>
</dbReference>
<accession>A0A8R1HN41</accession>
<evidence type="ECO:0000313" key="2">
    <source>
        <dbReference type="EnsemblMetazoa" id="CJA02436a.1"/>
    </source>
</evidence>
<evidence type="ECO:0000313" key="3">
    <source>
        <dbReference type="Proteomes" id="UP000005237"/>
    </source>
</evidence>
<protein>
    <submittedName>
        <fullName evidence="2">7TM_GPCR_Srx domain-containing protein</fullName>
    </submittedName>
</protein>
<sequence>MENEAPGSTVELRMIAATSMLLKIAKISSAEHLNRQRRNRRMLFQSCCQDCIAAIDTFNTTYAWRFYSSLWFKFLVCAYSRVLARTLEGVVMVTINETIRDSIHKRIFNGAKKRNSSTPAGSITIMSHSKTIIAANRFQNLRLNH</sequence>
<dbReference type="Pfam" id="PF10328">
    <property type="entry name" value="7TM_GPCR_Srx"/>
    <property type="match status" value="1"/>
</dbReference>
<organism evidence="2 3">
    <name type="scientific">Caenorhabditis japonica</name>
    <dbReference type="NCBI Taxonomy" id="281687"/>
    <lineage>
        <taxon>Eukaryota</taxon>
        <taxon>Metazoa</taxon>
        <taxon>Ecdysozoa</taxon>
        <taxon>Nematoda</taxon>
        <taxon>Chromadorea</taxon>
        <taxon>Rhabditida</taxon>
        <taxon>Rhabditina</taxon>
        <taxon>Rhabditomorpha</taxon>
        <taxon>Rhabditoidea</taxon>
        <taxon>Rhabditidae</taxon>
        <taxon>Peloderinae</taxon>
        <taxon>Caenorhabditis</taxon>
    </lineage>
</organism>
<dbReference type="Proteomes" id="UP000005237">
    <property type="component" value="Unassembled WGS sequence"/>
</dbReference>
<feature type="domain" description="7TM GPCR serpentine receptor class x (Srx)" evidence="1">
    <location>
        <begin position="21"/>
        <end position="96"/>
    </location>
</feature>
<dbReference type="InterPro" id="IPR019430">
    <property type="entry name" value="7TM_GPCR_serpentine_rcpt_Srx"/>
</dbReference>
<dbReference type="PANTHER" id="PTHR47754">
    <property type="entry name" value="SERPENTINE RECEPTOR, CLASS X-RELATED"/>
    <property type="match status" value="1"/>
</dbReference>